<keyword evidence="2" id="KW-1185">Reference proteome</keyword>
<reference evidence="1 2" key="1">
    <citation type="submission" date="2019-11" db="EMBL/GenBank/DDBJ databases">
        <title>Acidiferrimicrobium australis gen. nov., sp. nov., an acidophilic and obligately heterotrophic, member of the Actinobacteria that catalyses dissimilatory oxido- reduction of iron isolated from metal-rich acidic water in Chile.</title>
        <authorList>
            <person name="Gonzalez D."/>
            <person name="Huber K."/>
            <person name="Hedrich S."/>
            <person name="Rojas-Villalobos C."/>
            <person name="Quatrini R."/>
            <person name="Dinamarca M.A."/>
            <person name="Schwarz A."/>
            <person name="Canales C."/>
            <person name="Nancucheo I."/>
        </authorList>
    </citation>
    <scope>NUCLEOTIDE SEQUENCE [LARGE SCALE GENOMIC DNA]</scope>
    <source>
        <strain evidence="1 2">USS-CCA1</strain>
    </source>
</reference>
<dbReference type="PANTHER" id="PTHR42910:SF1">
    <property type="entry name" value="MAJOR FACILITATOR SUPERFAMILY (MFS) PROFILE DOMAIN-CONTAINING PROTEIN"/>
    <property type="match status" value="1"/>
</dbReference>
<dbReference type="InterPro" id="IPR036259">
    <property type="entry name" value="MFS_trans_sf"/>
</dbReference>
<sequence length="63" mass="6158">MASPAPARSAIGRRLTLLLAVACGVSVANLYYAQPLLSTVAAGLGTGPGTAGLVVTLSQVGYA</sequence>
<dbReference type="EMBL" id="WJHE01001108">
    <property type="protein sequence ID" value="MST34622.1"/>
    <property type="molecule type" value="Genomic_DNA"/>
</dbReference>
<gene>
    <name evidence="1" type="ORF">GHK86_18075</name>
</gene>
<protein>
    <submittedName>
        <fullName evidence="1">MFS transporter</fullName>
    </submittedName>
</protein>
<dbReference type="SUPFAM" id="SSF103473">
    <property type="entry name" value="MFS general substrate transporter"/>
    <property type="match status" value="1"/>
</dbReference>
<evidence type="ECO:0000313" key="2">
    <source>
        <dbReference type="Proteomes" id="UP000437736"/>
    </source>
</evidence>
<name>A0ABW9QXM4_9ACTN</name>
<comment type="caution">
    <text evidence="1">The sequence shown here is derived from an EMBL/GenBank/DDBJ whole genome shotgun (WGS) entry which is preliminary data.</text>
</comment>
<evidence type="ECO:0000313" key="1">
    <source>
        <dbReference type="EMBL" id="MST34622.1"/>
    </source>
</evidence>
<organism evidence="1 2">
    <name type="scientific">Acidiferrimicrobium australe</name>
    <dbReference type="NCBI Taxonomy" id="2664430"/>
    <lineage>
        <taxon>Bacteria</taxon>
        <taxon>Bacillati</taxon>
        <taxon>Actinomycetota</taxon>
        <taxon>Acidimicrobiia</taxon>
        <taxon>Acidimicrobiales</taxon>
        <taxon>Acidimicrobiaceae</taxon>
        <taxon>Acidiferrimicrobium</taxon>
    </lineage>
</organism>
<accession>A0ABW9QXM4</accession>
<dbReference type="Proteomes" id="UP000437736">
    <property type="component" value="Unassembled WGS sequence"/>
</dbReference>
<proteinExistence type="predicted"/>
<dbReference type="PANTHER" id="PTHR42910">
    <property type="entry name" value="TRANSPORTER SCO4007-RELATED"/>
    <property type="match status" value="1"/>
</dbReference>
<feature type="non-terminal residue" evidence="1">
    <location>
        <position position="63"/>
    </location>
</feature>